<keyword evidence="6" id="KW-1185">Reference proteome</keyword>
<dbReference type="PROSITE" id="PS50878">
    <property type="entry name" value="RT_POL"/>
    <property type="match status" value="1"/>
</dbReference>
<reference evidence="4" key="3">
    <citation type="submission" date="2020-06" db="EMBL/GenBank/DDBJ databases">
        <title>Helianthus annuus Genome sequencing and assembly Release 2.</title>
        <authorList>
            <person name="Gouzy J."/>
            <person name="Langlade N."/>
            <person name="Munos S."/>
        </authorList>
    </citation>
    <scope>NUCLEOTIDE SEQUENCE</scope>
    <source>
        <tissue evidence="4">Leaves</tissue>
    </source>
</reference>
<sequence length="456" mass="51161">MLFKVDFEKAFDSISWVFLDSVLSQMGFPALWRKWVMGLLMTARTSILVNGSPTLEFDIQRGVRQGDPLSPLLFILAMEALHIATKSAVDVGIFKGLKTPGEGPTISHLLYADDALFVGEWSDENFHNLARMLRCFHLSSGLKVNFSKSKVFGIGVGHNDVLETASIPGCEKGSLPFSYLGLPVGSNMGLVKNWKPIIERFENKLSLWKARTLSFGGRMTLVKALLGGSSEDEQQKPFWKQTNKEFLAEKRKNGTGVFHPKNAQTCLKCNEAGHIASDCSKDIKAKQGASQKMKDKVVEKSEKSKIFKNSKNEVGECSKKKTKFYKRQGNDNQVWVAKKDEVKVGDESGSTKPEEPQVIEKSSENDDVLPSLKFEEVKKKIGKIEFSNQFYDDEKEFDVEKTFNGNVKKIFGKMLSGKAKGVKDFYATKKATYNPTAEELKVLKSEKTWREVCFPE</sequence>
<dbReference type="InParanoid" id="A0A251U7I9"/>
<evidence type="ECO:0000256" key="1">
    <source>
        <dbReference type="PROSITE-ProRule" id="PRU00047"/>
    </source>
</evidence>
<dbReference type="InterPro" id="IPR000477">
    <property type="entry name" value="RT_dom"/>
</dbReference>
<dbReference type="EC" id="2.7.7.49" evidence="4"/>
<feature type="domain" description="Reverse transcriptase" evidence="3">
    <location>
        <begin position="1"/>
        <end position="184"/>
    </location>
</feature>
<organism evidence="5 6">
    <name type="scientific">Helianthus annuus</name>
    <name type="common">Common sunflower</name>
    <dbReference type="NCBI Taxonomy" id="4232"/>
    <lineage>
        <taxon>Eukaryota</taxon>
        <taxon>Viridiplantae</taxon>
        <taxon>Streptophyta</taxon>
        <taxon>Embryophyta</taxon>
        <taxon>Tracheophyta</taxon>
        <taxon>Spermatophyta</taxon>
        <taxon>Magnoliopsida</taxon>
        <taxon>eudicotyledons</taxon>
        <taxon>Gunneridae</taxon>
        <taxon>Pentapetalae</taxon>
        <taxon>asterids</taxon>
        <taxon>campanulids</taxon>
        <taxon>Asterales</taxon>
        <taxon>Asteraceae</taxon>
        <taxon>Asteroideae</taxon>
        <taxon>Heliantheae alliance</taxon>
        <taxon>Heliantheae</taxon>
        <taxon>Helianthus</taxon>
    </lineage>
</organism>
<dbReference type="GO" id="GO:0003964">
    <property type="term" value="F:RNA-directed DNA polymerase activity"/>
    <property type="evidence" value="ECO:0007669"/>
    <property type="project" value="UniProtKB-KW"/>
</dbReference>
<reference evidence="4 6" key="1">
    <citation type="journal article" date="2017" name="Nature">
        <title>The sunflower genome provides insights into oil metabolism, flowering and Asterid evolution.</title>
        <authorList>
            <person name="Badouin H."/>
            <person name="Gouzy J."/>
            <person name="Grassa C.J."/>
            <person name="Murat F."/>
            <person name="Staton S.E."/>
            <person name="Cottret L."/>
            <person name="Lelandais-Briere C."/>
            <person name="Owens G.L."/>
            <person name="Carrere S."/>
            <person name="Mayjonade B."/>
            <person name="Legrand L."/>
            <person name="Gill N."/>
            <person name="Kane N.C."/>
            <person name="Bowers J.E."/>
            <person name="Hubner S."/>
            <person name="Bellec A."/>
            <person name="Berard A."/>
            <person name="Berges H."/>
            <person name="Blanchet N."/>
            <person name="Boniface M.C."/>
            <person name="Brunel D."/>
            <person name="Catrice O."/>
            <person name="Chaidir N."/>
            <person name="Claudel C."/>
            <person name="Donnadieu C."/>
            <person name="Faraut T."/>
            <person name="Fievet G."/>
            <person name="Helmstetter N."/>
            <person name="King M."/>
            <person name="Knapp S.J."/>
            <person name="Lai Z."/>
            <person name="Le Paslier M.C."/>
            <person name="Lippi Y."/>
            <person name="Lorenzon L."/>
            <person name="Mandel J.R."/>
            <person name="Marage G."/>
            <person name="Marchand G."/>
            <person name="Marquand E."/>
            <person name="Bret-Mestries E."/>
            <person name="Morien E."/>
            <person name="Nambeesan S."/>
            <person name="Nguyen T."/>
            <person name="Pegot-Espagnet P."/>
            <person name="Pouilly N."/>
            <person name="Raftis F."/>
            <person name="Sallet E."/>
            <person name="Schiex T."/>
            <person name="Thomas J."/>
            <person name="Vandecasteele C."/>
            <person name="Vares D."/>
            <person name="Vear F."/>
            <person name="Vautrin S."/>
            <person name="Crespi M."/>
            <person name="Mangin B."/>
            <person name="Burke J.M."/>
            <person name="Salse J."/>
            <person name="Munos S."/>
            <person name="Vincourt P."/>
            <person name="Rieseberg L.H."/>
            <person name="Langlade N.B."/>
        </authorList>
    </citation>
    <scope>NUCLEOTIDE SEQUENCE [LARGE SCALE GENOMIC DNA]</scope>
    <source>
        <strain evidence="6">cv. SF193</strain>
        <tissue evidence="4">Leaves</tissue>
    </source>
</reference>
<proteinExistence type="predicted"/>
<dbReference type="GO" id="GO:0008270">
    <property type="term" value="F:zinc ion binding"/>
    <property type="evidence" value="ECO:0007669"/>
    <property type="project" value="UniProtKB-KW"/>
</dbReference>
<evidence type="ECO:0000313" key="6">
    <source>
        <dbReference type="Proteomes" id="UP000215914"/>
    </source>
</evidence>
<dbReference type="AlphaFoldDB" id="A0A251U7I9"/>
<dbReference type="Proteomes" id="UP000215914">
    <property type="component" value="Chromosome 8"/>
</dbReference>
<dbReference type="SUPFAM" id="SSF57756">
    <property type="entry name" value="Retrovirus zinc finger-like domains"/>
    <property type="match status" value="1"/>
</dbReference>
<dbReference type="PANTHER" id="PTHR33116:SF79">
    <property type="entry name" value="REVERSE TRANSCRIPTASE DOMAIN, ZINC FINGER, CCHC-TYPE-RELATED"/>
    <property type="match status" value="1"/>
</dbReference>
<dbReference type="Pfam" id="PF00078">
    <property type="entry name" value="RVT_1"/>
    <property type="match status" value="1"/>
</dbReference>
<evidence type="ECO:0000259" key="2">
    <source>
        <dbReference type="PROSITE" id="PS50158"/>
    </source>
</evidence>
<reference evidence="5" key="2">
    <citation type="submission" date="2017-02" db="EMBL/GenBank/DDBJ databases">
        <title>Sunflower complete genome.</title>
        <authorList>
            <person name="Langlade N."/>
            <person name="Munos S."/>
        </authorList>
    </citation>
    <scope>NUCLEOTIDE SEQUENCE [LARGE SCALE GENOMIC DNA]</scope>
    <source>
        <tissue evidence="5">Leaves</tissue>
    </source>
</reference>
<gene>
    <name evidence="5" type="ORF">HannXRQ_Chr08g0232971</name>
    <name evidence="4" type="ORF">HanXRQr2_Chr08g0349731</name>
</gene>
<evidence type="ECO:0000259" key="3">
    <source>
        <dbReference type="PROSITE" id="PS50878"/>
    </source>
</evidence>
<keyword evidence="1" id="KW-0479">Metal-binding</keyword>
<evidence type="ECO:0000313" key="4">
    <source>
        <dbReference type="EMBL" id="KAF5796291.1"/>
    </source>
</evidence>
<dbReference type="PROSITE" id="PS50158">
    <property type="entry name" value="ZF_CCHC"/>
    <property type="match status" value="1"/>
</dbReference>
<dbReference type="SMART" id="SM00343">
    <property type="entry name" value="ZnF_C2HC"/>
    <property type="match status" value="1"/>
</dbReference>
<dbReference type="InterPro" id="IPR001878">
    <property type="entry name" value="Znf_CCHC"/>
</dbReference>
<dbReference type="EMBL" id="CM007897">
    <property type="protein sequence ID" value="OTG19337.1"/>
    <property type="molecule type" value="Genomic_DNA"/>
</dbReference>
<keyword evidence="1" id="KW-0863">Zinc-finger</keyword>
<dbReference type="EMBL" id="MNCJ02000323">
    <property type="protein sequence ID" value="KAF5796291.1"/>
    <property type="molecule type" value="Genomic_DNA"/>
</dbReference>
<dbReference type="Gramene" id="mRNA:HanXRQr2_Chr08g0349731">
    <property type="protein sequence ID" value="mRNA:HanXRQr2_Chr08g0349731"/>
    <property type="gene ID" value="HanXRQr2_Chr08g0349731"/>
</dbReference>
<accession>A0A251U7I9</accession>
<keyword evidence="4" id="KW-0548">Nucleotidyltransferase</keyword>
<keyword evidence="1" id="KW-0862">Zinc</keyword>
<dbReference type="InterPro" id="IPR043502">
    <property type="entry name" value="DNA/RNA_pol_sf"/>
</dbReference>
<dbReference type="SUPFAM" id="SSF56672">
    <property type="entry name" value="DNA/RNA polymerases"/>
    <property type="match status" value="1"/>
</dbReference>
<dbReference type="InterPro" id="IPR036875">
    <property type="entry name" value="Znf_CCHC_sf"/>
</dbReference>
<name>A0A251U7I9_HELAN</name>
<dbReference type="Pfam" id="PF00098">
    <property type="entry name" value="zf-CCHC"/>
    <property type="match status" value="1"/>
</dbReference>
<evidence type="ECO:0000313" key="5">
    <source>
        <dbReference type="EMBL" id="OTG19337.1"/>
    </source>
</evidence>
<dbReference type="STRING" id="4232.A0A251U7I9"/>
<keyword evidence="5" id="KW-0695">RNA-directed DNA polymerase</keyword>
<protein>
    <submittedName>
        <fullName evidence="5">Putative reverse transcriptase domain, Zinc finger, CCHC-type</fullName>
    </submittedName>
    <submittedName>
        <fullName evidence="4">RNA-directed DNA polymerase</fullName>
        <ecNumber evidence="4">2.7.7.49</ecNumber>
    </submittedName>
</protein>
<keyword evidence="4" id="KW-0808">Transferase</keyword>
<dbReference type="PANTHER" id="PTHR33116">
    <property type="entry name" value="REVERSE TRANSCRIPTASE ZINC-BINDING DOMAIN-CONTAINING PROTEIN-RELATED-RELATED"/>
    <property type="match status" value="1"/>
</dbReference>
<dbReference type="GO" id="GO:0003676">
    <property type="term" value="F:nucleic acid binding"/>
    <property type="evidence" value="ECO:0007669"/>
    <property type="project" value="InterPro"/>
</dbReference>
<dbReference type="CDD" id="cd01650">
    <property type="entry name" value="RT_nLTR_like"/>
    <property type="match status" value="1"/>
</dbReference>
<feature type="domain" description="CCHC-type" evidence="2">
    <location>
        <begin position="266"/>
        <end position="281"/>
    </location>
</feature>